<dbReference type="AlphaFoldDB" id="A0A4S3M3H3"/>
<feature type="transmembrane region" description="Helical" evidence="1">
    <location>
        <begin position="53"/>
        <end position="71"/>
    </location>
</feature>
<dbReference type="Proteomes" id="UP000305939">
    <property type="component" value="Unassembled WGS sequence"/>
</dbReference>
<accession>A0A4S3M3H3</accession>
<protein>
    <recommendedName>
        <fullName evidence="4">Lysoplasmalogenase</fullName>
    </recommendedName>
</protein>
<feature type="transmembrane region" description="Helical" evidence="1">
    <location>
        <begin position="136"/>
        <end position="157"/>
    </location>
</feature>
<keyword evidence="1" id="KW-1133">Transmembrane helix</keyword>
<dbReference type="OrthoDB" id="1442326at2"/>
<feature type="transmembrane region" description="Helical" evidence="1">
    <location>
        <begin position="12"/>
        <end position="32"/>
    </location>
</feature>
<dbReference type="EMBL" id="SSMC01000002">
    <property type="protein sequence ID" value="THD68055.1"/>
    <property type="molecule type" value="Genomic_DNA"/>
</dbReference>
<organism evidence="2 3">
    <name type="scientific">Robertkochia marina</name>
    <dbReference type="NCBI Taxonomy" id="1227945"/>
    <lineage>
        <taxon>Bacteria</taxon>
        <taxon>Pseudomonadati</taxon>
        <taxon>Bacteroidota</taxon>
        <taxon>Flavobacteriia</taxon>
        <taxon>Flavobacteriales</taxon>
        <taxon>Flavobacteriaceae</taxon>
        <taxon>Robertkochia</taxon>
    </lineage>
</organism>
<evidence type="ECO:0000313" key="3">
    <source>
        <dbReference type="Proteomes" id="UP000305939"/>
    </source>
</evidence>
<sequence>MIKLLQWKWYLVVAAAYLIVVILKFEVLAEILKLQLLPMVFWQHYRARRKVHRISWIIFICYYIGDIIWPIKTEQLYPFMLFFFGMGHLVFIYIAYKCIKDVSLKKILFSFLPFIALWFVYFLFSIKDIFGAKMGTLYPVIMIYASLVILFFFLALVKFFNDERKVYLFTVIMALALTFGDIMHGFYTFVSPLFIFLFSHAFATTVQYFFMLRFFNEFDYREITSAKTEQNP</sequence>
<keyword evidence="3" id="KW-1185">Reference proteome</keyword>
<feature type="transmembrane region" description="Helical" evidence="1">
    <location>
        <begin position="193"/>
        <end position="215"/>
    </location>
</feature>
<gene>
    <name evidence="2" type="ORF">E7Z59_10435</name>
</gene>
<evidence type="ECO:0008006" key="4">
    <source>
        <dbReference type="Google" id="ProtNLM"/>
    </source>
</evidence>
<dbReference type="RefSeq" id="WP_136336260.1">
    <property type="nucleotide sequence ID" value="NZ_QXMP01000010.1"/>
</dbReference>
<reference evidence="2 3" key="1">
    <citation type="submission" date="2019-04" db="EMBL/GenBank/DDBJ databases">
        <title>Draft genome sequence of Robertkochia marina CC-AMO-30D.</title>
        <authorList>
            <person name="Hameed A."/>
            <person name="Lin S.-Y."/>
            <person name="Shahina M."/>
            <person name="Lai W.-A."/>
            <person name="Young C.-C."/>
        </authorList>
    </citation>
    <scope>NUCLEOTIDE SEQUENCE [LARGE SCALE GENOMIC DNA]</scope>
    <source>
        <strain evidence="2 3">CC-AMO-30D</strain>
    </source>
</reference>
<feature type="transmembrane region" description="Helical" evidence="1">
    <location>
        <begin position="166"/>
        <end position="187"/>
    </location>
</feature>
<name>A0A4S3M3H3_9FLAO</name>
<feature type="transmembrane region" description="Helical" evidence="1">
    <location>
        <begin position="107"/>
        <end position="124"/>
    </location>
</feature>
<feature type="transmembrane region" description="Helical" evidence="1">
    <location>
        <begin position="77"/>
        <end position="95"/>
    </location>
</feature>
<proteinExistence type="predicted"/>
<evidence type="ECO:0000313" key="2">
    <source>
        <dbReference type="EMBL" id="THD68055.1"/>
    </source>
</evidence>
<keyword evidence="1" id="KW-0812">Transmembrane</keyword>
<evidence type="ECO:0000256" key="1">
    <source>
        <dbReference type="SAM" id="Phobius"/>
    </source>
</evidence>
<comment type="caution">
    <text evidence="2">The sequence shown here is derived from an EMBL/GenBank/DDBJ whole genome shotgun (WGS) entry which is preliminary data.</text>
</comment>
<keyword evidence="1" id="KW-0472">Membrane</keyword>